<evidence type="ECO:0008006" key="16">
    <source>
        <dbReference type="Google" id="ProtNLM"/>
    </source>
</evidence>
<evidence type="ECO:0000256" key="10">
    <source>
        <dbReference type="ARBA" id="ARBA00023136"/>
    </source>
</evidence>
<dbReference type="PROSITE" id="PS50294">
    <property type="entry name" value="WD_REPEATS_REGION"/>
    <property type="match status" value="1"/>
</dbReference>
<dbReference type="PROSITE" id="PS00678">
    <property type="entry name" value="WD_REPEATS_1"/>
    <property type="match status" value="1"/>
</dbReference>
<evidence type="ECO:0000256" key="1">
    <source>
        <dbReference type="ARBA" id="ARBA00004389"/>
    </source>
</evidence>
<dbReference type="InterPro" id="IPR019775">
    <property type="entry name" value="WD40_repeat_CS"/>
</dbReference>
<feature type="repeat" description="WD" evidence="11">
    <location>
        <begin position="191"/>
        <end position="232"/>
    </location>
</feature>
<name>A0ABP0GIX5_CLALP</name>
<evidence type="ECO:0000256" key="11">
    <source>
        <dbReference type="PROSITE-ProRule" id="PRU00221"/>
    </source>
</evidence>
<dbReference type="SMART" id="SM00320">
    <property type="entry name" value="WD40"/>
    <property type="match status" value="3"/>
</dbReference>
<keyword evidence="3 11" id="KW-0853">WD repeat</keyword>
<evidence type="ECO:0000256" key="8">
    <source>
        <dbReference type="ARBA" id="ARBA00022927"/>
    </source>
</evidence>
<reference evidence="14 15" key="1">
    <citation type="submission" date="2024-02" db="EMBL/GenBank/DDBJ databases">
        <authorList>
            <person name="Daric V."/>
            <person name="Darras S."/>
        </authorList>
    </citation>
    <scope>NUCLEOTIDE SEQUENCE [LARGE SCALE GENOMIC DNA]</scope>
</reference>
<evidence type="ECO:0000256" key="4">
    <source>
        <dbReference type="ARBA" id="ARBA00022692"/>
    </source>
</evidence>
<evidence type="ECO:0000256" key="7">
    <source>
        <dbReference type="ARBA" id="ARBA00022892"/>
    </source>
</evidence>
<keyword evidence="2" id="KW-0813">Transport</keyword>
<dbReference type="Gene3D" id="2.130.10.10">
    <property type="entry name" value="YVTN repeat-like/Quinoprotein amine dehydrogenase"/>
    <property type="match status" value="1"/>
</dbReference>
<keyword evidence="8" id="KW-0653">Protein transport</keyword>
<keyword evidence="4 13" id="KW-0812">Transmembrane</keyword>
<gene>
    <name evidence="14" type="ORF">CVLEPA_LOCUS24430</name>
</gene>
<dbReference type="InterPro" id="IPR001680">
    <property type="entry name" value="WD40_rpt"/>
</dbReference>
<feature type="repeat" description="WD" evidence="11">
    <location>
        <begin position="157"/>
        <end position="182"/>
    </location>
</feature>
<protein>
    <recommendedName>
        <fullName evidence="16">Prolactin regulatory element-binding protein</fullName>
    </recommendedName>
</protein>
<keyword evidence="15" id="KW-1185">Reference proteome</keyword>
<dbReference type="EMBL" id="CAWYQH010000119">
    <property type="protein sequence ID" value="CAK8691667.1"/>
    <property type="molecule type" value="Genomic_DNA"/>
</dbReference>
<keyword evidence="6" id="KW-0256">Endoplasmic reticulum</keyword>
<proteinExistence type="predicted"/>
<evidence type="ECO:0000256" key="13">
    <source>
        <dbReference type="SAM" id="Phobius"/>
    </source>
</evidence>
<evidence type="ECO:0000256" key="5">
    <source>
        <dbReference type="ARBA" id="ARBA00022737"/>
    </source>
</evidence>
<feature type="compositionally biased region" description="Basic and acidic residues" evidence="12">
    <location>
        <begin position="122"/>
        <end position="131"/>
    </location>
</feature>
<dbReference type="Pfam" id="PF00400">
    <property type="entry name" value="WD40"/>
    <property type="match status" value="2"/>
</dbReference>
<dbReference type="SUPFAM" id="SSF50978">
    <property type="entry name" value="WD40 repeat-like"/>
    <property type="match status" value="1"/>
</dbReference>
<keyword evidence="10 13" id="KW-0472">Membrane</keyword>
<dbReference type="PANTHER" id="PTHR23284:SF0">
    <property type="entry name" value="PROLACTIN REGULATORY ELEMENT-BINDING PROTEIN"/>
    <property type="match status" value="1"/>
</dbReference>
<evidence type="ECO:0000256" key="2">
    <source>
        <dbReference type="ARBA" id="ARBA00022448"/>
    </source>
</evidence>
<dbReference type="PROSITE" id="PS50082">
    <property type="entry name" value="WD_REPEATS_2"/>
    <property type="match status" value="2"/>
</dbReference>
<dbReference type="InterPro" id="IPR015943">
    <property type="entry name" value="WD40/YVTN_repeat-like_dom_sf"/>
</dbReference>
<keyword evidence="5" id="KW-0677">Repeat</keyword>
<keyword evidence="9 13" id="KW-1133">Transmembrane helix</keyword>
<feature type="region of interest" description="Disordered" evidence="12">
    <location>
        <begin position="112"/>
        <end position="131"/>
    </location>
</feature>
<evidence type="ECO:0000256" key="12">
    <source>
        <dbReference type="SAM" id="MobiDB-lite"/>
    </source>
</evidence>
<dbReference type="InterPro" id="IPR045260">
    <property type="entry name" value="Sec12-like"/>
</dbReference>
<feature type="transmembrane region" description="Helical" evidence="13">
    <location>
        <begin position="325"/>
        <end position="343"/>
    </location>
</feature>
<evidence type="ECO:0000313" key="14">
    <source>
        <dbReference type="EMBL" id="CAK8691667.1"/>
    </source>
</evidence>
<evidence type="ECO:0000256" key="9">
    <source>
        <dbReference type="ARBA" id="ARBA00022989"/>
    </source>
</evidence>
<dbReference type="PANTHER" id="PTHR23284">
    <property type="entry name" value="PROLACTIN REGULATORY ELEMENT BINDING PROTEIN"/>
    <property type="match status" value="1"/>
</dbReference>
<sequence>MSGICKVNYPLYCCHCLDDEAFVIAGGGGAAKTGVRNSLEVLELRKSKKKCQAVSIDQLETGKYAVMSMSAVCPTEPADKKRCLMALSVGNSCDVYSVTKCEECSNKTVEDKPSLTKRKKGSTSEENSKVERKQGISNYKFNLLHKVESVPEKGFQTAVQLSRDGTLLVTGSSDGHLRAWKVPSLVKIFDSPGHKEDVTDIDISPDGKEIASVSRDGKAFIWDASSGHKTLELHASWNMHMTSRSFKFRNCRFSVVPEQSSRFVIFTSHTPLKRGPGDVTKRSCCITKWARKRDKEGKESGSFLPALVQKTGDEAISAIAVSQNGVFVGVGFMEGSVAIYIAFSLQCAHRVKQVHSIFVTSLCFVNDTEHTRAITGDCDAALLSVSVDCSCHMTKLESRTLFSLWLALFLCVAALVGSSIYLHSVGLI</sequence>
<keyword evidence="7" id="KW-0931">ER-Golgi transport</keyword>
<dbReference type="InterPro" id="IPR036322">
    <property type="entry name" value="WD40_repeat_dom_sf"/>
</dbReference>
<feature type="transmembrane region" description="Helical" evidence="13">
    <location>
        <begin position="402"/>
        <end position="422"/>
    </location>
</feature>
<dbReference type="Proteomes" id="UP001642483">
    <property type="component" value="Unassembled WGS sequence"/>
</dbReference>
<evidence type="ECO:0000256" key="6">
    <source>
        <dbReference type="ARBA" id="ARBA00022824"/>
    </source>
</evidence>
<accession>A0ABP0GIX5</accession>
<comment type="caution">
    <text evidence="14">The sequence shown here is derived from an EMBL/GenBank/DDBJ whole genome shotgun (WGS) entry which is preliminary data.</text>
</comment>
<evidence type="ECO:0000313" key="15">
    <source>
        <dbReference type="Proteomes" id="UP001642483"/>
    </source>
</evidence>
<comment type="subcellular location">
    <subcellularLocation>
        <location evidence="1">Endoplasmic reticulum membrane</location>
        <topology evidence="1">Single-pass membrane protein</topology>
    </subcellularLocation>
</comment>
<organism evidence="14 15">
    <name type="scientific">Clavelina lepadiformis</name>
    <name type="common">Light-bulb sea squirt</name>
    <name type="synonym">Ascidia lepadiformis</name>
    <dbReference type="NCBI Taxonomy" id="159417"/>
    <lineage>
        <taxon>Eukaryota</taxon>
        <taxon>Metazoa</taxon>
        <taxon>Chordata</taxon>
        <taxon>Tunicata</taxon>
        <taxon>Ascidiacea</taxon>
        <taxon>Aplousobranchia</taxon>
        <taxon>Clavelinidae</taxon>
        <taxon>Clavelina</taxon>
    </lineage>
</organism>
<evidence type="ECO:0000256" key="3">
    <source>
        <dbReference type="ARBA" id="ARBA00022574"/>
    </source>
</evidence>